<evidence type="ECO:0000256" key="4">
    <source>
        <dbReference type="ARBA" id="ARBA00022692"/>
    </source>
</evidence>
<dbReference type="Pfam" id="PF13620">
    <property type="entry name" value="CarboxypepD_reg"/>
    <property type="match status" value="1"/>
</dbReference>
<dbReference type="Gene3D" id="2.40.170.20">
    <property type="entry name" value="TonB-dependent receptor, beta-barrel domain"/>
    <property type="match status" value="1"/>
</dbReference>
<dbReference type="PROSITE" id="PS52016">
    <property type="entry name" value="TONB_DEPENDENT_REC_3"/>
    <property type="match status" value="1"/>
</dbReference>
<keyword evidence="6 7" id="KW-0998">Cell outer membrane</keyword>
<dbReference type="PANTHER" id="PTHR30069">
    <property type="entry name" value="TONB-DEPENDENT OUTER MEMBRANE RECEPTOR"/>
    <property type="match status" value="1"/>
</dbReference>
<dbReference type="InterPro" id="IPR012910">
    <property type="entry name" value="Plug_dom"/>
</dbReference>
<keyword evidence="3 7" id="KW-1134">Transmembrane beta strand</keyword>
<keyword evidence="4 7" id="KW-0812">Transmembrane</keyword>
<feature type="domain" description="TonB-dependent receptor plug" evidence="9">
    <location>
        <begin position="134"/>
        <end position="244"/>
    </location>
</feature>
<dbReference type="Gene3D" id="2.170.130.10">
    <property type="entry name" value="TonB-dependent receptor, plug domain"/>
    <property type="match status" value="1"/>
</dbReference>
<dbReference type="InterPro" id="IPR039426">
    <property type="entry name" value="TonB-dep_rcpt-like"/>
</dbReference>
<evidence type="ECO:0000256" key="6">
    <source>
        <dbReference type="ARBA" id="ARBA00023237"/>
    </source>
</evidence>
<dbReference type="GO" id="GO:0015344">
    <property type="term" value="F:siderophore uptake transmembrane transporter activity"/>
    <property type="evidence" value="ECO:0007669"/>
    <property type="project" value="TreeGrafter"/>
</dbReference>
<dbReference type="InterPro" id="IPR036942">
    <property type="entry name" value="Beta-barrel_TonB_sf"/>
</dbReference>
<dbReference type="SUPFAM" id="SSF49452">
    <property type="entry name" value="Starch-binding domain-like"/>
    <property type="match status" value="1"/>
</dbReference>
<evidence type="ECO:0000313" key="11">
    <source>
        <dbReference type="EMBL" id="XBH18179.1"/>
    </source>
</evidence>
<evidence type="ECO:0000256" key="1">
    <source>
        <dbReference type="ARBA" id="ARBA00004571"/>
    </source>
</evidence>
<evidence type="ECO:0000256" key="7">
    <source>
        <dbReference type="PROSITE-ProRule" id="PRU01360"/>
    </source>
</evidence>
<dbReference type="AlphaFoldDB" id="A0AAU7DKK4"/>
<dbReference type="GO" id="GO:0030246">
    <property type="term" value="F:carbohydrate binding"/>
    <property type="evidence" value="ECO:0007669"/>
    <property type="project" value="InterPro"/>
</dbReference>
<evidence type="ECO:0000256" key="5">
    <source>
        <dbReference type="ARBA" id="ARBA00023136"/>
    </source>
</evidence>
<dbReference type="RefSeq" id="WP_348263402.1">
    <property type="nucleotide sequence ID" value="NZ_CP121196.1"/>
</dbReference>
<dbReference type="EMBL" id="CP121196">
    <property type="protein sequence ID" value="XBH18179.1"/>
    <property type="molecule type" value="Genomic_DNA"/>
</dbReference>
<protein>
    <submittedName>
        <fullName evidence="11">TonB-dependent receptor</fullName>
    </submittedName>
</protein>
<evidence type="ECO:0000256" key="3">
    <source>
        <dbReference type="ARBA" id="ARBA00022452"/>
    </source>
</evidence>
<dbReference type="SUPFAM" id="SSF56935">
    <property type="entry name" value="Porins"/>
    <property type="match status" value="1"/>
</dbReference>
<dbReference type="GO" id="GO:0044718">
    <property type="term" value="P:siderophore transmembrane transport"/>
    <property type="evidence" value="ECO:0007669"/>
    <property type="project" value="TreeGrafter"/>
</dbReference>
<feature type="domain" description="TonB-dependent transporter Oar-like beta-barrel" evidence="10">
    <location>
        <begin position="250"/>
        <end position="1116"/>
    </location>
</feature>
<dbReference type="Pfam" id="PF25183">
    <property type="entry name" value="OMP_b-brl_4"/>
    <property type="match status" value="1"/>
</dbReference>
<dbReference type="InterPro" id="IPR057601">
    <property type="entry name" value="Oar-like_b-barrel"/>
</dbReference>
<name>A0AAU7DKK4_9BACT</name>
<sequence>MLRSPFLRILCLLIASSGGLILHAQVNTASLSGLATDRTGAALPHVTVTAKDDANGYTRTVQTDSAGAYSFQDLPIGQYKVTVSAPGFDSLVEDVTLSVGQRSREDFHLQVGATQQSVEVAAGASLLSPDDASISTVVDSTTIKETPLSLRNWDDLLRTVPGVQISRFTQQSGATSAGRVGDFNVNGIHSLQNNFILDGIDNNTFSENVQELSTESAHPSLDTIAEFNVISNPYSAEYGRSPGGIVSVNTISGTNRFHGLAYEYVRNNYFDSNDFFSDRHKLAKPKYNQNQFGGSLGGPIARNHLFFFFNYEGTRIKQGVLRTATVPLPNERIGDFSPATAAAVGVKYPTIYDPTTCQPAFSGSNCQAFTNNSIPSGSLDPTVQALMALFPQPNTTTAGSPPNVNNYIRNALLTDFDDNYDGRVDWTPSSADTVFARYNYSNRTRDIPGYLGGLADGTSTSAWGNQILKSHSAVLGWTHILNQNMINEFRFGWVRDFSYAQQQPFTLSQSAGTFVPGIPDNPAIGGGVPLTSFTNFAFEGSPDFLPKRQIPMQYQYNDTFSIVRGRQTLKFGTSIYLPMRNIFQDEPGTRGDLGFTGVFTCQHSAPGKCVSGTGLSYADGLLGYTQSTQLTNVFFVDQRLWMASAFGEDDWKVTPKLTLNLGLRYDFATPPLEANNRMADFDPTAGALVFAKSGSLKSRAIVDPNKKNFGPRIGISYSPDAKTVFRGGYGIYYSLFERFGSEDELALNPPFLINKTLTSNTAPVLKPSVGFPANFLDPSTVNLNALNAFHIRAMALHDPLPYVQQWSFGMQRQLGQKWTGEVDYVGTKSTHLDVIRNYNQPIISGGVSTGVVPYTNFGQIEYTAPVGFGNYNGLQASLTHKFSNNFEMNAAFTHSRSLDNTPEELESNSGDAPDDRNYAAWYGPSDFDVPNRVAVNYRYVLPFGRGQAMLQQGPLSWILGNWATSGVYTYYSGHPFQVNENDGNHNSILDPYGYTTATPNLVGKPHLVSDPDCWFFASKDSACGAKAPSGSADAYAVTAVGAVGNVGRNPLRGPHVDVFDAALLREFPIRESWNVEARWEVFNVINTPEFGQPNGNITSGGVASITSLSGDPRVMQFALRLSF</sequence>
<accession>A0AAU7DKK4</accession>
<dbReference type="Gene3D" id="2.60.40.1120">
    <property type="entry name" value="Carboxypeptidase-like, regulatory domain"/>
    <property type="match status" value="1"/>
</dbReference>
<evidence type="ECO:0000259" key="9">
    <source>
        <dbReference type="Pfam" id="PF07715"/>
    </source>
</evidence>
<keyword evidence="5 7" id="KW-0472">Membrane</keyword>
<feature type="chain" id="PRO_5043447922" evidence="8">
    <location>
        <begin position="25"/>
        <end position="1123"/>
    </location>
</feature>
<evidence type="ECO:0000259" key="10">
    <source>
        <dbReference type="Pfam" id="PF25183"/>
    </source>
</evidence>
<evidence type="ECO:0000256" key="8">
    <source>
        <dbReference type="SAM" id="SignalP"/>
    </source>
</evidence>
<comment type="subcellular location">
    <subcellularLocation>
        <location evidence="1 7">Cell outer membrane</location>
        <topology evidence="1 7">Multi-pass membrane protein</topology>
    </subcellularLocation>
</comment>
<feature type="signal peptide" evidence="8">
    <location>
        <begin position="1"/>
        <end position="24"/>
    </location>
</feature>
<gene>
    <name evidence="11" type="ORF">P8935_02335</name>
</gene>
<comment type="similarity">
    <text evidence="7">Belongs to the TonB-dependent receptor family.</text>
</comment>
<dbReference type="PANTHER" id="PTHR30069:SF46">
    <property type="entry name" value="OAR PROTEIN"/>
    <property type="match status" value="1"/>
</dbReference>
<evidence type="ECO:0000256" key="2">
    <source>
        <dbReference type="ARBA" id="ARBA00022448"/>
    </source>
</evidence>
<dbReference type="InterPro" id="IPR013784">
    <property type="entry name" value="Carb-bd-like_fold"/>
</dbReference>
<reference evidence="11" key="1">
    <citation type="submission" date="2023-03" db="EMBL/GenBank/DDBJ databases">
        <title>Edaphobacter sp.</title>
        <authorList>
            <person name="Huber K.J."/>
            <person name="Papendorf J."/>
            <person name="Pilke C."/>
            <person name="Bunk B."/>
            <person name="Sproeer C."/>
            <person name="Pester M."/>
        </authorList>
    </citation>
    <scope>NUCLEOTIDE SEQUENCE</scope>
    <source>
        <strain evidence="11">DSM 110680</strain>
    </source>
</reference>
<organism evidence="11">
    <name type="scientific">Telmatobacter sp. DSM 110680</name>
    <dbReference type="NCBI Taxonomy" id="3036704"/>
    <lineage>
        <taxon>Bacteria</taxon>
        <taxon>Pseudomonadati</taxon>
        <taxon>Acidobacteriota</taxon>
        <taxon>Terriglobia</taxon>
        <taxon>Terriglobales</taxon>
        <taxon>Acidobacteriaceae</taxon>
        <taxon>Telmatobacter</taxon>
    </lineage>
</organism>
<dbReference type="Pfam" id="PF07715">
    <property type="entry name" value="Plug"/>
    <property type="match status" value="1"/>
</dbReference>
<dbReference type="GO" id="GO:0009279">
    <property type="term" value="C:cell outer membrane"/>
    <property type="evidence" value="ECO:0007669"/>
    <property type="project" value="UniProtKB-SubCell"/>
</dbReference>
<keyword evidence="11" id="KW-0675">Receptor</keyword>
<proteinExistence type="inferred from homology"/>
<dbReference type="InterPro" id="IPR037066">
    <property type="entry name" value="Plug_dom_sf"/>
</dbReference>
<keyword evidence="8" id="KW-0732">Signal</keyword>
<keyword evidence="2 7" id="KW-0813">Transport</keyword>